<reference evidence="2" key="1">
    <citation type="submission" date="2020-09" db="EMBL/GenBank/DDBJ databases">
        <title>Novel species of Mucilaginibacter isolated from a glacier on the Tibetan Plateau.</title>
        <authorList>
            <person name="Liu Q."/>
            <person name="Xin Y.-H."/>
        </authorList>
    </citation>
    <scope>NUCLEOTIDE SEQUENCE</scope>
    <source>
        <strain evidence="2">ZB1P21</strain>
    </source>
</reference>
<dbReference type="Proteomes" id="UP000619078">
    <property type="component" value="Unassembled WGS sequence"/>
</dbReference>
<keyword evidence="1" id="KW-1133">Transmembrane helix</keyword>
<protein>
    <submittedName>
        <fullName evidence="2">Uncharacterized protein</fullName>
    </submittedName>
</protein>
<keyword evidence="1" id="KW-0472">Membrane</keyword>
<organism evidence="2 3">
    <name type="scientific">Mucilaginibacter glaciei</name>
    <dbReference type="NCBI Taxonomy" id="2772109"/>
    <lineage>
        <taxon>Bacteria</taxon>
        <taxon>Pseudomonadati</taxon>
        <taxon>Bacteroidota</taxon>
        <taxon>Sphingobacteriia</taxon>
        <taxon>Sphingobacteriales</taxon>
        <taxon>Sphingobacteriaceae</taxon>
        <taxon>Mucilaginibacter</taxon>
    </lineage>
</organism>
<dbReference type="RefSeq" id="WP_191161637.1">
    <property type="nucleotide sequence ID" value="NZ_JACWMX010000002.1"/>
</dbReference>
<evidence type="ECO:0000313" key="3">
    <source>
        <dbReference type="Proteomes" id="UP000619078"/>
    </source>
</evidence>
<comment type="caution">
    <text evidence="2">The sequence shown here is derived from an EMBL/GenBank/DDBJ whole genome shotgun (WGS) entry which is preliminary data.</text>
</comment>
<dbReference type="EMBL" id="JACWMX010000002">
    <property type="protein sequence ID" value="MBD1392569.1"/>
    <property type="molecule type" value="Genomic_DNA"/>
</dbReference>
<dbReference type="AlphaFoldDB" id="A0A926NVN3"/>
<feature type="transmembrane region" description="Helical" evidence="1">
    <location>
        <begin position="24"/>
        <end position="39"/>
    </location>
</feature>
<keyword evidence="3" id="KW-1185">Reference proteome</keyword>
<keyword evidence="1" id="KW-0812">Transmembrane</keyword>
<accession>A0A926NVN3</accession>
<evidence type="ECO:0000313" key="2">
    <source>
        <dbReference type="EMBL" id="MBD1392569.1"/>
    </source>
</evidence>
<sequence>MNLILALIFFKIGSKRVIGGFDSFFWCLIFFPLGIYFVLKSRRLDDVLAAEKLAKEFENSKRLKL</sequence>
<evidence type="ECO:0000256" key="1">
    <source>
        <dbReference type="SAM" id="Phobius"/>
    </source>
</evidence>
<name>A0A926NVN3_9SPHI</name>
<proteinExistence type="predicted"/>
<gene>
    <name evidence="2" type="ORF">IDJ76_05630</name>
</gene>